<sequence>MTGARRIEAVVLTPSRLRLDSRVVLAHATLSWLTNAVWAVFIWQKLDGGLEGWSWWGVFAPTLAGHALHLPLNVTVLLAAHYMVFKQIGPPPPPAASPGLVLQYAILRHVRLRSHRVDWANSCLESAALLAVKIMFCHALESGSLADTSLRLMFTPIWAVWVASVVLLCFKDRTERMFGSSRDLLFIFLLFVAFKVDNQSTYSWRVVFLVPWIWFSGLLLVAAMVLMLLVFAKAWTRPRELLLPIGFVCLLLSTLPQFFSYIALVRRLDGDTGTSVASIMWPNALSWFAMWAASWLVAGALRGKERVRDQLLARGAVWTAHEAVARRLHAERDEAQRRVDELSEEQVAALVAAMMAGKAKPGRLRRVGATLYKRVVAPFDHHDHHHHHLADNNTHLGGGGGDRGAGQQQQLGRNNGGGAPAAAAAAPQRQGQGQGARGHAGRAGGATGAAGGGGGGGNGGDGGPVELLRSASAMAELGRGAGAGGERGGGLAGLGGLGGVGGSAGAAAAAEGGAGAVLVQPLGGGVGAAGAAGGGGLTALLMMKTNRVVPVGPAAAPRAAPGPAAAPGAAAGGGSRSGSGVELLRLQLGQGQLGQPLLAAAAADTRVGGSGQPGSDAGVESADGSFRIGTQVAPHDGDDPGAGPQLLSGPAAAAAAAPPASAGRLGPRPPLPPRAPAAAAAATAGAPGAASGPVSQRGGRRRPTSAPHPAAGRAAAASAAAGAAAGGGHGSALGRQVLVPGSAEWRAAVAAMQQQAAASAEAAGGAGQAGRTGGGSSSGTAAGAGLGVAAGAGGGAGDTSLLSRLGAAIGIGPTGAGAGGGGGAASPSAAERAAPMTVLTAHQPPPPPPPRHSATGSHGSATSPRPQHQSQPVGGRSPAVLELDGSGSGAPGGSAATGPTGAGVGGAQQVLSAAAAAAAAAAAEPPGAAAPAAAGGTAPRTVQGAEAGRALGADAGAGEGAGGGGGGGSTEAVDLGRGQPQLQERNLASDSGGDRATLDAAAAAGAAAAAAVGTAPPVAATSGAAGGNSAGRDGSDVEEEEEEAEEEEDCCVICYDGAPTCVFLECGHGGFCRRCAHLLFVRPPNECPTCRAVIEQVVEIEAAAPVGGEVAVVK</sequence>
<keyword evidence="6" id="KW-1185">Reference proteome</keyword>
<feature type="compositionally biased region" description="Low complexity" evidence="2">
    <location>
        <begin position="420"/>
        <end position="431"/>
    </location>
</feature>
<feature type="transmembrane region" description="Helical" evidence="3">
    <location>
        <begin position="284"/>
        <end position="301"/>
    </location>
</feature>
<evidence type="ECO:0000259" key="4">
    <source>
        <dbReference type="PROSITE" id="PS50089"/>
    </source>
</evidence>
<dbReference type="GO" id="GO:0008270">
    <property type="term" value="F:zinc ion binding"/>
    <property type="evidence" value="ECO:0007669"/>
    <property type="project" value="UniProtKB-KW"/>
</dbReference>
<keyword evidence="1" id="KW-0479">Metal-binding</keyword>
<feature type="compositionally biased region" description="Polar residues" evidence="2">
    <location>
        <begin position="854"/>
        <end position="872"/>
    </location>
</feature>
<feature type="compositionally biased region" description="Low complexity" evidence="2">
    <location>
        <begin position="676"/>
        <end position="693"/>
    </location>
</feature>
<comment type="caution">
    <text evidence="5">The sequence shown here is derived from an EMBL/GenBank/DDBJ whole genome shotgun (WGS) entry which is preliminary data.</text>
</comment>
<dbReference type="PANTHER" id="PTHR13568">
    <property type="entry name" value="FAM11A, B PROTEIN"/>
    <property type="match status" value="1"/>
</dbReference>
<feature type="transmembrane region" description="Helical" evidence="3">
    <location>
        <begin position="206"/>
        <end position="229"/>
    </location>
</feature>
<keyword evidence="3" id="KW-0812">Transmembrane</keyword>
<organism evidence="5 6">
    <name type="scientific">Chlamydomonas schloesseri</name>
    <dbReference type="NCBI Taxonomy" id="2026947"/>
    <lineage>
        <taxon>Eukaryota</taxon>
        <taxon>Viridiplantae</taxon>
        <taxon>Chlorophyta</taxon>
        <taxon>core chlorophytes</taxon>
        <taxon>Chlorophyceae</taxon>
        <taxon>CS clade</taxon>
        <taxon>Chlamydomonadales</taxon>
        <taxon>Chlamydomonadaceae</taxon>
        <taxon>Chlamydomonas</taxon>
    </lineage>
</organism>
<feature type="region of interest" description="Disordered" evidence="2">
    <location>
        <begin position="1019"/>
        <end position="1043"/>
    </location>
</feature>
<dbReference type="EMBL" id="JAEHOD010000118">
    <property type="protein sequence ID" value="KAG2425127.1"/>
    <property type="molecule type" value="Genomic_DNA"/>
</dbReference>
<feature type="transmembrane region" description="Helical" evidence="3">
    <location>
        <begin position="63"/>
        <end position="85"/>
    </location>
</feature>
<dbReference type="InterPro" id="IPR019396">
    <property type="entry name" value="TM_Fragile-X-F-assoc"/>
</dbReference>
<dbReference type="SMART" id="SM00184">
    <property type="entry name" value="RING"/>
    <property type="match status" value="1"/>
</dbReference>
<protein>
    <recommendedName>
        <fullName evidence="4">RING-type domain-containing protein</fullName>
    </recommendedName>
</protein>
<dbReference type="Pfam" id="PF13920">
    <property type="entry name" value="zf-C3HC4_3"/>
    <property type="match status" value="1"/>
</dbReference>
<evidence type="ECO:0000256" key="3">
    <source>
        <dbReference type="SAM" id="Phobius"/>
    </source>
</evidence>
<feature type="region of interest" description="Disordered" evidence="2">
    <location>
        <begin position="839"/>
        <end position="901"/>
    </location>
</feature>
<dbReference type="SUPFAM" id="SSF57850">
    <property type="entry name" value="RING/U-box"/>
    <property type="match status" value="1"/>
</dbReference>
<feature type="transmembrane region" description="Helical" evidence="3">
    <location>
        <begin position="148"/>
        <end position="170"/>
    </location>
</feature>
<dbReference type="PROSITE" id="PS50089">
    <property type="entry name" value="ZF_RING_2"/>
    <property type="match status" value="1"/>
</dbReference>
<feature type="transmembrane region" description="Helical" evidence="3">
    <location>
        <begin position="23"/>
        <end position="43"/>
    </location>
</feature>
<dbReference type="AlphaFoldDB" id="A0A835VQ61"/>
<evidence type="ECO:0000256" key="2">
    <source>
        <dbReference type="SAM" id="MobiDB-lite"/>
    </source>
</evidence>
<reference evidence="5" key="1">
    <citation type="journal article" date="2020" name="bioRxiv">
        <title>Comparative genomics of Chlamydomonas.</title>
        <authorList>
            <person name="Craig R.J."/>
            <person name="Hasan A.R."/>
            <person name="Ness R.W."/>
            <person name="Keightley P.D."/>
        </authorList>
    </citation>
    <scope>NUCLEOTIDE SEQUENCE</scope>
    <source>
        <strain evidence="5">CCAP 11/173</strain>
    </source>
</reference>
<feature type="transmembrane region" description="Helical" evidence="3">
    <location>
        <begin position="117"/>
        <end position="136"/>
    </location>
</feature>
<dbReference type="PANTHER" id="PTHR13568:SF9">
    <property type="entry name" value="TRANSMEMBRANE PROTEIN 203"/>
    <property type="match status" value="1"/>
</dbReference>
<proteinExistence type="predicted"/>
<keyword evidence="1" id="KW-0863">Zinc-finger</keyword>
<feature type="compositionally biased region" description="Gly residues" evidence="2">
    <location>
        <begin position="955"/>
        <end position="969"/>
    </location>
</feature>
<feature type="region of interest" description="Disordered" evidence="2">
    <location>
        <begin position="628"/>
        <end position="717"/>
    </location>
</feature>
<feature type="compositionally biased region" description="Gly residues" evidence="2">
    <location>
        <begin position="432"/>
        <end position="463"/>
    </location>
</feature>
<dbReference type="Gene3D" id="3.30.40.10">
    <property type="entry name" value="Zinc/RING finger domain, C3HC4 (zinc finger)"/>
    <property type="match status" value="1"/>
</dbReference>
<keyword evidence="3" id="KW-1133">Transmembrane helix</keyword>
<feature type="region of interest" description="Disordered" evidence="2">
    <location>
        <begin position="953"/>
        <end position="975"/>
    </location>
</feature>
<dbReference type="OrthoDB" id="1711136at2759"/>
<feature type="compositionally biased region" description="Low complexity" evidence="2">
    <location>
        <begin position="707"/>
        <end position="717"/>
    </location>
</feature>
<evidence type="ECO:0000313" key="5">
    <source>
        <dbReference type="EMBL" id="KAG2425127.1"/>
    </source>
</evidence>
<dbReference type="InterPro" id="IPR001841">
    <property type="entry name" value="Znf_RING"/>
</dbReference>
<feature type="compositionally biased region" description="Low complexity" evidence="2">
    <location>
        <begin position="641"/>
        <end position="666"/>
    </location>
</feature>
<dbReference type="InterPro" id="IPR013083">
    <property type="entry name" value="Znf_RING/FYVE/PHD"/>
</dbReference>
<evidence type="ECO:0000313" key="6">
    <source>
        <dbReference type="Proteomes" id="UP000613740"/>
    </source>
</evidence>
<name>A0A835VQ61_9CHLO</name>
<feature type="domain" description="RING-type" evidence="4">
    <location>
        <begin position="1051"/>
        <end position="1091"/>
    </location>
</feature>
<feature type="transmembrane region" description="Helical" evidence="3">
    <location>
        <begin position="241"/>
        <end position="264"/>
    </location>
</feature>
<accession>A0A835VQ61</accession>
<keyword evidence="3" id="KW-0472">Membrane</keyword>
<feature type="region of interest" description="Disordered" evidence="2">
    <location>
        <begin position="554"/>
        <end position="577"/>
    </location>
</feature>
<evidence type="ECO:0000256" key="1">
    <source>
        <dbReference type="PROSITE-ProRule" id="PRU00175"/>
    </source>
</evidence>
<dbReference type="Proteomes" id="UP000613740">
    <property type="component" value="Unassembled WGS sequence"/>
</dbReference>
<feature type="compositionally biased region" description="Low complexity" evidence="2">
    <location>
        <begin position="554"/>
        <end position="569"/>
    </location>
</feature>
<keyword evidence="1" id="KW-0862">Zinc</keyword>
<gene>
    <name evidence="5" type="ORF">HYH02_015071</name>
</gene>
<feature type="region of interest" description="Disordered" evidence="2">
    <location>
        <begin position="384"/>
        <end position="466"/>
    </location>
</feature>